<dbReference type="AlphaFoldDB" id="A0A0A8ZC70"/>
<reference evidence="1" key="2">
    <citation type="journal article" date="2015" name="Data Brief">
        <title>Shoot transcriptome of the giant reed, Arundo donax.</title>
        <authorList>
            <person name="Barrero R.A."/>
            <person name="Guerrero F.D."/>
            <person name="Moolhuijzen P."/>
            <person name="Goolsby J.A."/>
            <person name="Tidwell J."/>
            <person name="Bellgard S.E."/>
            <person name="Bellgard M.I."/>
        </authorList>
    </citation>
    <scope>NUCLEOTIDE SEQUENCE</scope>
    <source>
        <tissue evidence="1">Shoot tissue taken approximately 20 cm above the soil surface</tissue>
    </source>
</reference>
<proteinExistence type="predicted"/>
<protein>
    <submittedName>
        <fullName evidence="1">Uncharacterized protein</fullName>
    </submittedName>
</protein>
<dbReference type="EMBL" id="GBRH01261484">
    <property type="protein sequence ID" value="JAD36411.1"/>
    <property type="molecule type" value="Transcribed_RNA"/>
</dbReference>
<reference evidence="1" key="1">
    <citation type="submission" date="2014-09" db="EMBL/GenBank/DDBJ databases">
        <authorList>
            <person name="Magalhaes I.L.F."/>
            <person name="Oliveira U."/>
            <person name="Santos F.R."/>
            <person name="Vidigal T.H.D.A."/>
            <person name="Brescovit A.D."/>
            <person name="Santos A.J."/>
        </authorList>
    </citation>
    <scope>NUCLEOTIDE SEQUENCE</scope>
    <source>
        <tissue evidence="1">Shoot tissue taken approximately 20 cm above the soil surface</tissue>
    </source>
</reference>
<evidence type="ECO:0000313" key="1">
    <source>
        <dbReference type="EMBL" id="JAD36411.1"/>
    </source>
</evidence>
<name>A0A0A8ZC70_ARUDO</name>
<accession>A0A0A8ZC70</accession>
<sequence>MICLEILVTVQTVARVKVQCLMLGSLQPN</sequence>
<organism evidence="1">
    <name type="scientific">Arundo donax</name>
    <name type="common">Giant reed</name>
    <name type="synonym">Donax arundinaceus</name>
    <dbReference type="NCBI Taxonomy" id="35708"/>
    <lineage>
        <taxon>Eukaryota</taxon>
        <taxon>Viridiplantae</taxon>
        <taxon>Streptophyta</taxon>
        <taxon>Embryophyta</taxon>
        <taxon>Tracheophyta</taxon>
        <taxon>Spermatophyta</taxon>
        <taxon>Magnoliopsida</taxon>
        <taxon>Liliopsida</taxon>
        <taxon>Poales</taxon>
        <taxon>Poaceae</taxon>
        <taxon>PACMAD clade</taxon>
        <taxon>Arundinoideae</taxon>
        <taxon>Arundineae</taxon>
        <taxon>Arundo</taxon>
    </lineage>
</organism>